<keyword evidence="2" id="KW-1185">Reference proteome</keyword>
<accession>A0AAV5T4F4</accession>
<reference evidence="1" key="1">
    <citation type="submission" date="2023-10" db="EMBL/GenBank/DDBJ databases">
        <title>Genome assembly of Pristionchus species.</title>
        <authorList>
            <person name="Yoshida K."/>
            <person name="Sommer R.J."/>
        </authorList>
    </citation>
    <scope>NUCLEOTIDE SEQUENCE</scope>
    <source>
        <strain evidence="1">RS0144</strain>
    </source>
</reference>
<proteinExistence type="predicted"/>
<evidence type="ECO:0000313" key="2">
    <source>
        <dbReference type="Proteomes" id="UP001432027"/>
    </source>
</evidence>
<feature type="non-terminal residue" evidence="1">
    <location>
        <position position="1"/>
    </location>
</feature>
<organism evidence="1 2">
    <name type="scientific">Pristionchus entomophagus</name>
    <dbReference type="NCBI Taxonomy" id="358040"/>
    <lineage>
        <taxon>Eukaryota</taxon>
        <taxon>Metazoa</taxon>
        <taxon>Ecdysozoa</taxon>
        <taxon>Nematoda</taxon>
        <taxon>Chromadorea</taxon>
        <taxon>Rhabditida</taxon>
        <taxon>Rhabditina</taxon>
        <taxon>Diplogasteromorpha</taxon>
        <taxon>Diplogasteroidea</taxon>
        <taxon>Neodiplogasteridae</taxon>
        <taxon>Pristionchus</taxon>
    </lineage>
</organism>
<gene>
    <name evidence="1" type="ORF">PENTCL1PPCAC_12637</name>
</gene>
<sequence length="71" mass="8103">EQGLAQLKKIDSLKLCVLGFSRAPLAPDDVTSKSHFLVDRLSRVLILELFLKIMKNELDRPLSIVEFYAKM</sequence>
<name>A0AAV5T4F4_9BILA</name>
<evidence type="ECO:0000313" key="1">
    <source>
        <dbReference type="EMBL" id="GMS90462.1"/>
    </source>
</evidence>
<dbReference type="Proteomes" id="UP001432027">
    <property type="component" value="Unassembled WGS sequence"/>
</dbReference>
<dbReference type="EMBL" id="BTSX01000003">
    <property type="protein sequence ID" value="GMS90462.1"/>
    <property type="molecule type" value="Genomic_DNA"/>
</dbReference>
<dbReference type="AlphaFoldDB" id="A0AAV5T4F4"/>
<comment type="caution">
    <text evidence="1">The sequence shown here is derived from an EMBL/GenBank/DDBJ whole genome shotgun (WGS) entry which is preliminary data.</text>
</comment>
<protein>
    <submittedName>
        <fullName evidence="1">Uncharacterized protein</fullName>
    </submittedName>
</protein>